<evidence type="ECO:0000256" key="7">
    <source>
        <dbReference type="ARBA" id="ARBA00022840"/>
    </source>
</evidence>
<comment type="catalytic activity">
    <reaction evidence="9">
        <text>7,8-dihydropteroate + L-glutamate + ATP = 7,8-dihydrofolate + ADP + phosphate + H(+)</text>
        <dbReference type="Rhea" id="RHEA:23584"/>
        <dbReference type="ChEBI" id="CHEBI:15378"/>
        <dbReference type="ChEBI" id="CHEBI:17839"/>
        <dbReference type="ChEBI" id="CHEBI:29985"/>
        <dbReference type="ChEBI" id="CHEBI:30616"/>
        <dbReference type="ChEBI" id="CHEBI:43474"/>
        <dbReference type="ChEBI" id="CHEBI:57451"/>
        <dbReference type="ChEBI" id="CHEBI:456216"/>
        <dbReference type="EC" id="6.3.2.12"/>
    </reaction>
</comment>
<accession>A0AAF0DDE2</accession>
<dbReference type="PANTHER" id="PTHR11136:SF0">
    <property type="entry name" value="DIHYDROFOLATE SYNTHETASE-RELATED"/>
    <property type="match status" value="1"/>
</dbReference>
<keyword evidence="11" id="KW-1185">Reference proteome</keyword>
<dbReference type="EC" id="6.3.2.12" evidence="9"/>
<evidence type="ECO:0000256" key="3">
    <source>
        <dbReference type="ARBA" id="ARBA00022563"/>
    </source>
</evidence>
<dbReference type="InterPro" id="IPR001645">
    <property type="entry name" value="Folylpolyglutamate_synth"/>
</dbReference>
<evidence type="ECO:0000313" key="11">
    <source>
        <dbReference type="Proteomes" id="UP001219355"/>
    </source>
</evidence>
<dbReference type="EMBL" id="CP120627">
    <property type="protein sequence ID" value="WEW55477.1"/>
    <property type="molecule type" value="Genomic_DNA"/>
</dbReference>
<organism evidence="10 11">
    <name type="scientific">Emydomyces testavorans</name>
    <dbReference type="NCBI Taxonomy" id="2070801"/>
    <lineage>
        <taxon>Eukaryota</taxon>
        <taxon>Fungi</taxon>
        <taxon>Dikarya</taxon>
        <taxon>Ascomycota</taxon>
        <taxon>Pezizomycotina</taxon>
        <taxon>Eurotiomycetes</taxon>
        <taxon>Eurotiomycetidae</taxon>
        <taxon>Onygenales</taxon>
        <taxon>Nannizziopsiaceae</taxon>
        <taxon>Emydomyces</taxon>
    </lineage>
</organism>
<dbReference type="GO" id="GO:0008841">
    <property type="term" value="F:dihydrofolate synthase activity"/>
    <property type="evidence" value="ECO:0007669"/>
    <property type="project" value="UniProtKB-EC"/>
</dbReference>
<dbReference type="Proteomes" id="UP001219355">
    <property type="component" value="Chromosome 1"/>
</dbReference>
<keyword evidence="5" id="KW-0479">Metal-binding</keyword>
<keyword evidence="8" id="KW-0460">Magnesium</keyword>
<evidence type="ECO:0000256" key="5">
    <source>
        <dbReference type="ARBA" id="ARBA00022723"/>
    </source>
</evidence>
<gene>
    <name evidence="10" type="primary">FOL3</name>
    <name evidence="10" type="ORF">PRK78_000908</name>
</gene>
<dbReference type="PIRSF" id="PIRSF001563">
    <property type="entry name" value="Folylpolyglu_synth"/>
    <property type="match status" value="1"/>
</dbReference>
<dbReference type="PANTHER" id="PTHR11136">
    <property type="entry name" value="FOLYLPOLYGLUTAMATE SYNTHASE-RELATED"/>
    <property type="match status" value="1"/>
</dbReference>
<keyword evidence="7 9" id="KW-0067">ATP-binding</keyword>
<dbReference type="Gene3D" id="3.90.190.20">
    <property type="entry name" value="Mur ligase, C-terminal domain"/>
    <property type="match status" value="1"/>
</dbReference>
<dbReference type="PROSITE" id="PS01012">
    <property type="entry name" value="FOLYLPOLYGLU_SYNT_2"/>
    <property type="match status" value="1"/>
</dbReference>
<dbReference type="Gene3D" id="3.40.1190.10">
    <property type="entry name" value="Mur-like, catalytic domain"/>
    <property type="match status" value="1"/>
</dbReference>
<dbReference type="NCBIfam" id="TIGR01499">
    <property type="entry name" value="folC"/>
    <property type="match status" value="1"/>
</dbReference>
<dbReference type="GO" id="GO:0005829">
    <property type="term" value="C:cytosol"/>
    <property type="evidence" value="ECO:0007669"/>
    <property type="project" value="TreeGrafter"/>
</dbReference>
<dbReference type="AlphaFoldDB" id="A0AAF0DDE2"/>
<dbReference type="SUPFAM" id="SSF53623">
    <property type="entry name" value="MurD-like peptide ligases, catalytic domain"/>
    <property type="match status" value="1"/>
</dbReference>
<name>A0AAF0DDE2_9EURO</name>
<dbReference type="GO" id="GO:0046872">
    <property type="term" value="F:metal ion binding"/>
    <property type="evidence" value="ECO:0007669"/>
    <property type="project" value="UniProtKB-KW"/>
</dbReference>
<evidence type="ECO:0000256" key="1">
    <source>
        <dbReference type="ARBA" id="ARBA00005150"/>
    </source>
</evidence>
<dbReference type="GO" id="GO:0006730">
    <property type="term" value="P:one-carbon metabolic process"/>
    <property type="evidence" value="ECO:0007669"/>
    <property type="project" value="UniProtKB-KW"/>
</dbReference>
<dbReference type="FunFam" id="3.40.1190.10:FF:000010">
    <property type="entry name" value="Dihydrofolate synthetase"/>
    <property type="match status" value="1"/>
</dbReference>
<keyword evidence="3 9" id="KW-0554">One-carbon metabolism</keyword>
<dbReference type="GO" id="GO:0005739">
    <property type="term" value="C:mitochondrion"/>
    <property type="evidence" value="ECO:0007669"/>
    <property type="project" value="TreeGrafter"/>
</dbReference>
<evidence type="ECO:0000256" key="4">
    <source>
        <dbReference type="ARBA" id="ARBA00022598"/>
    </source>
</evidence>
<keyword evidence="6 9" id="KW-0547">Nucleotide-binding</keyword>
<protein>
    <recommendedName>
        <fullName evidence="9">Dihydrofolate synthetase</fullName>
        <ecNumber evidence="9">6.3.2.12</ecNumber>
    </recommendedName>
</protein>
<dbReference type="InterPro" id="IPR018109">
    <property type="entry name" value="Folylpolyglutamate_synth_CS"/>
</dbReference>
<evidence type="ECO:0000256" key="6">
    <source>
        <dbReference type="ARBA" id="ARBA00022741"/>
    </source>
</evidence>
<dbReference type="GO" id="GO:0005524">
    <property type="term" value="F:ATP binding"/>
    <property type="evidence" value="ECO:0007669"/>
    <property type="project" value="UniProtKB-KW"/>
</dbReference>
<dbReference type="InterPro" id="IPR036565">
    <property type="entry name" value="Mur-like_cat_sf"/>
</dbReference>
<dbReference type="SUPFAM" id="SSF53244">
    <property type="entry name" value="MurD-like peptide ligases, peptide-binding domain"/>
    <property type="match status" value="1"/>
</dbReference>
<dbReference type="InterPro" id="IPR036615">
    <property type="entry name" value="Mur_ligase_C_dom_sf"/>
</dbReference>
<proteinExistence type="inferred from homology"/>
<keyword evidence="4 9" id="KW-0436">Ligase</keyword>
<sequence>MIELGLSRIARLAQKSSVTWKAIHVAGTNGKGSIVGYLSALLTAGGVRCGSFTSPHLIDRWDCITINERVIQESVFRRIENQVKQRDQRLALGATQFELLTATAFEIFHQEQVEVGIVEVGLGGRLDATNILTNVLASIISKLGYDHQAILGNTIEEIATEKAGIIKPGVPCVVDGTNAPEAKRVITAHAQQVGAPITFVESQDIGQLFPTLGRLFESLDLAPHQRANLSCAIMALKVSLPQIRSDLTVDQLFPVISKTPRPGRLQEIQLEPLISRKESVLLDGAHNPQSAEALASYVDQHFRTRGKSITWVVAASQGKNVQELFGYMLKPGDKVAAVEFGPVAGMPWVQSVNATELVTMACSVSGIGVVKGFAANLLGGLNWANTVSAGGPLVIAGSLYLVSDVLRLLRQAQTK</sequence>
<evidence type="ECO:0000256" key="8">
    <source>
        <dbReference type="ARBA" id="ARBA00022842"/>
    </source>
</evidence>
<evidence type="ECO:0000313" key="10">
    <source>
        <dbReference type="EMBL" id="WEW55477.1"/>
    </source>
</evidence>
<evidence type="ECO:0000256" key="9">
    <source>
        <dbReference type="PIRNR" id="PIRNR001563"/>
    </source>
</evidence>
<dbReference type="FunFam" id="3.90.190.20:FF:000010">
    <property type="entry name" value="Dihydrofolate synthetase"/>
    <property type="match status" value="1"/>
</dbReference>
<comment type="pathway">
    <text evidence="1 9">Cofactor biosynthesis; tetrahydrofolylpolyglutamate biosynthesis.</text>
</comment>
<evidence type="ECO:0000256" key="2">
    <source>
        <dbReference type="ARBA" id="ARBA00008276"/>
    </source>
</evidence>
<comment type="similarity">
    <text evidence="2 9">Belongs to the folylpolyglutamate synthase family.</text>
</comment>
<dbReference type="GO" id="GO:0004326">
    <property type="term" value="F:tetrahydrofolylpolyglutamate synthase activity"/>
    <property type="evidence" value="ECO:0007669"/>
    <property type="project" value="InterPro"/>
</dbReference>
<reference evidence="10" key="1">
    <citation type="submission" date="2023-03" db="EMBL/GenBank/DDBJ databases">
        <title>Emydomyces testavorans Genome Sequence.</title>
        <authorList>
            <person name="Hoyer L."/>
        </authorList>
    </citation>
    <scope>NUCLEOTIDE SEQUENCE</scope>
    <source>
        <strain evidence="10">16-2883</strain>
    </source>
</reference>